<dbReference type="PANTHER" id="PTHR10151">
    <property type="entry name" value="ECTONUCLEOTIDE PYROPHOSPHATASE/PHOSPHODIESTERASE"/>
    <property type="match status" value="1"/>
</dbReference>
<dbReference type="SUPFAM" id="SSF53649">
    <property type="entry name" value="Alkaline phosphatase-like"/>
    <property type="match status" value="1"/>
</dbReference>
<reference evidence="1 2" key="1">
    <citation type="submission" date="2018-12" db="EMBL/GenBank/DDBJ databases">
        <authorList>
            <person name="Sun L."/>
            <person name="Chen Z."/>
        </authorList>
    </citation>
    <scope>NUCLEOTIDE SEQUENCE [LARGE SCALE GENOMIC DNA]</scope>
    <source>
        <strain evidence="1 2">DSM 15890</strain>
    </source>
</reference>
<proteinExistence type="predicted"/>
<organism evidence="1 2">
    <name type="scientific">Paenibacillus anaericanus</name>
    <dbReference type="NCBI Taxonomy" id="170367"/>
    <lineage>
        <taxon>Bacteria</taxon>
        <taxon>Bacillati</taxon>
        <taxon>Bacillota</taxon>
        <taxon>Bacilli</taxon>
        <taxon>Bacillales</taxon>
        <taxon>Paenibacillaceae</taxon>
        <taxon>Paenibacillus</taxon>
    </lineage>
</organism>
<dbReference type="OrthoDB" id="8580666at2"/>
<dbReference type="GO" id="GO:0016787">
    <property type="term" value="F:hydrolase activity"/>
    <property type="evidence" value="ECO:0007669"/>
    <property type="project" value="UniProtKB-ARBA"/>
</dbReference>
<evidence type="ECO:0000313" key="1">
    <source>
        <dbReference type="EMBL" id="RUT43875.1"/>
    </source>
</evidence>
<sequence>MLGESVGLGPRLITVVLDGLRYQGATQWLGYIEHMVEKGQAARYKVISELPSLSRPLYEVLLTGTPAYMNGITTNQVVRLSGEESLFHLAKNAGLTTAAAAYHWVSELYNKAPFNPLRDRHQHDEQLPIMHGSFYFEDQYPDSHLFADAEFLRQAYNPDFLYVHSMNIDDAGHRFGGGSKEYEGSVRIADSILALAVPQWIAAGYTILITADHGMTVSGQHGGTTPEEREVALYGIGRPFTPGVYDEPIPQLAIAPLMAGLLGLMPTVRMTPFLIPGLRLPAPSGV</sequence>
<dbReference type="PANTHER" id="PTHR10151:SF120">
    <property type="entry name" value="BIS(5'-ADENOSYL)-TRIPHOSPHATASE"/>
    <property type="match status" value="1"/>
</dbReference>
<keyword evidence="2" id="KW-1185">Reference proteome</keyword>
<protein>
    <submittedName>
        <fullName evidence="1">Alkaline phosphatase family protein</fullName>
    </submittedName>
</protein>
<dbReference type="EMBL" id="RZNY01000017">
    <property type="protein sequence ID" value="RUT43875.1"/>
    <property type="molecule type" value="Genomic_DNA"/>
</dbReference>
<dbReference type="Proteomes" id="UP000279446">
    <property type="component" value="Unassembled WGS sequence"/>
</dbReference>
<dbReference type="Gene3D" id="3.40.720.10">
    <property type="entry name" value="Alkaline Phosphatase, subunit A"/>
    <property type="match status" value="1"/>
</dbReference>
<name>A0A433Y5J7_9BACL</name>
<dbReference type="Pfam" id="PF01663">
    <property type="entry name" value="Phosphodiest"/>
    <property type="match status" value="1"/>
</dbReference>
<dbReference type="InterPro" id="IPR002591">
    <property type="entry name" value="Phosphodiest/P_Trfase"/>
</dbReference>
<evidence type="ECO:0000313" key="2">
    <source>
        <dbReference type="Proteomes" id="UP000279446"/>
    </source>
</evidence>
<accession>A0A433Y5J7</accession>
<dbReference type="AlphaFoldDB" id="A0A433Y5J7"/>
<comment type="caution">
    <text evidence="1">The sequence shown here is derived from an EMBL/GenBank/DDBJ whole genome shotgun (WGS) entry which is preliminary data.</text>
</comment>
<gene>
    <name evidence="1" type="ORF">EJP82_19380</name>
</gene>
<dbReference type="InterPro" id="IPR017850">
    <property type="entry name" value="Alkaline_phosphatase_core_sf"/>
</dbReference>